<accession>E6QRH2</accession>
<gene>
    <name evidence="1" type="ORF">CARN7_0590</name>
</gene>
<name>E6QRH2_9ZZZZ</name>
<sequence>MDNLGEQLLLTQLTHSSHQTIQYYPHPNSYPDCTSIISSGMVPGLCRRCISPNGAEENWFPSARSLCHHR</sequence>
<evidence type="ECO:0000313" key="1">
    <source>
        <dbReference type="EMBL" id="CBI09844.1"/>
    </source>
</evidence>
<comment type="caution">
    <text evidence="1">The sequence shown here is derived from an EMBL/GenBank/DDBJ whole genome shotgun (WGS) entry which is preliminary data.</text>
</comment>
<proteinExistence type="predicted"/>
<protein>
    <submittedName>
        <fullName evidence="1">Uncharacterized protein</fullName>
    </submittedName>
</protein>
<reference evidence="1" key="1">
    <citation type="submission" date="2009-10" db="EMBL/GenBank/DDBJ databases">
        <title>Diversity of trophic interactions inside an arsenic-rich microbial ecosystem.</title>
        <authorList>
            <person name="Bertin P.N."/>
            <person name="Heinrich-Salmeron A."/>
            <person name="Pelletier E."/>
            <person name="Goulhen-Chollet F."/>
            <person name="Arsene-Ploetze F."/>
            <person name="Gallien S."/>
            <person name="Calteau A."/>
            <person name="Vallenet D."/>
            <person name="Casiot C."/>
            <person name="Chane-Woon-Ming B."/>
            <person name="Giloteaux L."/>
            <person name="Barakat M."/>
            <person name="Bonnefoy V."/>
            <person name="Bruneel O."/>
            <person name="Chandler M."/>
            <person name="Cleiss J."/>
            <person name="Duran R."/>
            <person name="Elbaz-Poulichet F."/>
            <person name="Fonknechten N."/>
            <person name="Lauga B."/>
            <person name="Mornico D."/>
            <person name="Ortet P."/>
            <person name="Schaeffer C."/>
            <person name="Siguier P."/>
            <person name="Alexander Thil Smith A."/>
            <person name="Van Dorsselaer A."/>
            <person name="Weissenbach J."/>
            <person name="Medigue C."/>
            <person name="Le Paslier D."/>
        </authorList>
    </citation>
    <scope>NUCLEOTIDE SEQUENCE</scope>
</reference>
<dbReference type="AlphaFoldDB" id="E6QRH2"/>
<organism evidence="1">
    <name type="scientific">mine drainage metagenome</name>
    <dbReference type="NCBI Taxonomy" id="410659"/>
    <lineage>
        <taxon>unclassified sequences</taxon>
        <taxon>metagenomes</taxon>
        <taxon>ecological metagenomes</taxon>
    </lineage>
</organism>
<dbReference type="EMBL" id="CABR01000055">
    <property type="protein sequence ID" value="CBI09844.1"/>
    <property type="molecule type" value="Genomic_DNA"/>
</dbReference>